<dbReference type="RefSeq" id="WP_268794345.1">
    <property type="nucleotide sequence ID" value="NZ_FTOQ01000014.1"/>
</dbReference>
<organism evidence="2 3">
    <name type="scientific">Roseivivax lentus</name>
    <dbReference type="NCBI Taxonomy" id="633194"/>
    <lineage>
        <taxon>Bacteria</taxon>
        <taxon>Pseudomonadati</taxon>
        <taxon>Pseudomonadota</taxon>
        <taxon>Alphaproteobacteria</taxon>
        <taxon>Rhodobacterales</taxon>
        <taxon>Roseobacteraceae</taxon>
        <taxon>Roseivivax</taxon>
    </lineage>
</organism>
<proteinExistence type="predicted"/>
<evidence type="ECO:0000313" key="3">
    <source>
        <dbReference type="Proteomes" id="UP000186684"/>
    </source>
</evidence>
<protein>
    <submittedName>
        <fullName evidence="2">Uncharacterized protein</fullName>
    </submittedName>
</protein>
<name>A0A1N7PC07_9RHOB</name>
<dbReference type="Proteomes" id="UP000186684">
    <property type="component" value="Unassembled WGS sequence"/>
</dbReference>
<accession>A0A1N7PC07</accession>
<sequence length="42" mass="4485">MGPNQVSRGGGDRLDAFNSILDRQLGHSPTQSIEMLKASRSG</sequence>
<gene>
    <name evidence="2" type="ORF">SAMN05421759_11453</name>
</gene>
<dbReference type="AlphaFoldDB" id="A0A1N7PC07"/>
<keyword evidence="3" id="KW-1185">Reference proteome</keyword>
<feature type="region of interest" description="Disordered" evidence="1">
    <location>
        <begin position="22"/>
        <end position="42"/>
    </location>
</feature>
<dbReference type="EMBL" id="FTOQ01000014">
    <property type="protein sequence ID" value="SIT08037.1"/>
    <property type="molecule type" value="Genomic_DNA"/>
</dbReference>
<evidence type="ECO:0000313" key="2">
    <source>
        <dbReference type="EMBL" id="SIT08037.1"/>
    </source>
</evidence>
<reference evidence="3" key="1">
    <citation type="submission" date="2017-01" db="EMBL/GenBank/DDBJ databases">
        <authorList>
            <person name="Varghese N."/>
            <person name="Submissions S."/>
        </authorList>
    </citation>
    <scope>NUCLEOTIDE SEQUENCE [LARGE SCALE GENOMIC DNA]</scope>
    <source>
        <strain evidence="3">DSM 29430</strain>
    </source>
</reference>
<evidence type="ECO:0000256" key="1">
    <source>
        <dbReference type="SAM" id="MobiDB-lite"/>
    </source>
</evidence>
<dbReference type="STRING" id="633194.SAMN05421759_11453"/>